<dbReference type="PANTHER" id="PTHR17130">
    <property type="entry name" value="MITOCHONDRIAL OUTER MEMBRANE PROTEIN 25"/>
    <property type="match status" value="1"/>
</dbReference>
<dbReference type="Pfam" id="PF14138">
    <property type="entry name" value="COX16"/>
    <property type="match status" value="1"/>
</dbReference>
<keyword evidence="6" id="KW-1133">Transmembrane helix</keyword>
<evidence type="ECO:0000256" key="5">
    <source>
        <dbReference type="ARBA" id="ARBA00022792"/>
    </source>
</evidence>
<keyword evidence="8" id="KW-0472">Membrane</keyword>
<keyword evidence="11" id="KW-1185">Reference proteome</keyword>
<proteinExistence type="inferred from homology"/>
<keyword evidence="4" id="KW-0812">Transmembrane</keyword>
<evidence type="ECO:0000313" key="10">
    <source>
        <dbReference type="EMBL" id="GBP31573.1"/>
    </source>
</evidence>
<keyword evidence="5" id="KW-0999">Mitochondrion inner membrane</keyword>
<dbReference type="STRING" id="151549.A0A4C1UYK9"/>
<comment type="similarity">
    <text evidence="2">Belongs to the COX16 family.</text>
</comment>
<evidence type="ECO:0000313" key="11">
    <source>
        <dbReference type="Proteomes" id="UP000299102"/>
    </source>
</evidence>
<dbReference type="PANTHER" id="PTHR17130:SF14">
    <property type="entry name" value="CYTOCHROME C OXIDASE ASSEMBLY PROTEIN COX16 HOMOLOG, MITOCHONDRIAL"/>
    <property type="match status" value="1"/>
</dbReference>
<evidence type="ECO:0000256" key="8">
    <source>
        <dbReference type="ARBA" id="ARBA00023136"/>
    </source>
</evidence>
<dbReference type="EMBL" id="BGZK01000248">
    <property type="protein sequence ID" value="GBP31573.1"/>
    <property type="molecule type" value="Genomic_DNA"/>
</dbReference>
<comment type="caution">
    <text evidence="10">The sequence shown here is derived from an EMBL/GenBank/DDBJ whole genome shotgun (WGS) entry which is preliminary data.</text>
</comment>
<protein>
    <recommendedName>
        <fullName evidence="3">Cytochrome c oxidase assembly protein COX16 homolog, mitochondrial</fullName>
    </recommendedName>
</protein>
<evidence type="ECO:0000256" key="4">
    <source>
        <dbReference type="ARBA" id="ARBA00022692"/>
    </source>
</evidence>
<evidence type="ECO:0000256" key="3">
    <source>
        <dbReference type="ARBA" id="ARBA00021814"/>
    </source>
</evidence>
<reference evidence="10 11" key="1">
    <citation type="journal article" date="2019" name="Commun. Biol.">
        <title>The bagworm genome reveals a unique fibroin gene that provides high tensile strength.</title>
        <authorList>
            <person name="Kono N."/>
            <person name="Nakamura H."/>
            <person name="Ohtoshi R."/>
            <person name="Tomita M."/>
            <person name="Numata K."/>
            <person name="Arakawa K."/>
        </authorList>
    </citation>
    <scope>NUCLEOTIDE SEQUENCE [LARGE SCALE GENOMIC DNA]</scope>
</reference>
<organism evidence="10 11">
    <name type="scientific">Eumeta variegata</name>
    <name type="common">Bagworm moth</name>
    <name type="synonym">Eumeta japonica</name>
    <dbReference type="NCBI Taxonomy" id="151549"/>
    <lineage>
        <taxon>Eukaryota</taxon>
        <taxon>Metazoa</taxon>
        <taxon>Ecdysozoa</taxon>
        <taxon>Arthropoda</taxon>
        <taxon>Hexapoda</taxon>
        <taxon>Insecta</taxon>
        <taxon>Pterygota</taxon>
        <taxon>Neoptera</taxon>
        <taxon>Endopterygota</taxon>
        <taxon>Lepidoptera</taxon>
        <taxon>Glossata</taxon>
        <taxon>Ditrysia</taxon>
        <taxon>Tineoidea</taxon>
        <taxon>Psychidae</taxon>
        <taxon>Oiketicinae</taxon>
        <taxon>Eumeta</taxon>
    </lineage>
</organism>
<dbReference type="OrthoDB" id="5516033at2759"/>
<evidence type="ECO:0000256" key="7">
    <source>
        <dbReference type="ARBA" id="ARBA00023128"/>
    </source>
</evidence>
<evidence type="ECO:0000256" key="2">
    <source>
        <dbReference type="ARBA" id="ARBA00008370"/>
    </source>
</evidence>
<comment type="subcellular location">
    <subcellularLocation>
        <location evidence="1">Mitochondrion inner membrane</location>
        <topology evidence="1">Single-pass membrane protein</topology>
    </subcellularLocation>
</comment>
<dbReference type="InterPro" id="IPR020164">
    <property type="entry name" value="Cyt_c_Oxase_assmbl_COX16"/>
</dbReference>
<dbReference type="AlphaFoldDB" id="A0A4C1UYK9"/>
<dbReference type="Proteomes" id="UP000299102">
    <property type="component" value="Unassembled WGS sequence"/>
</dbReference>
<evidence type="ECO:0000256" key="1">
    <source>
        <dbReference type="ARBA" id="ARBA00004434"/>
    </source>
</evidence>
<feature type="region of interest" description="Disordered" evidence="9">
    <location>
        <begin position="73"/>
        <end position="92"/>
    </location>
</feature>
<name>A0A4C1UYK9_EUMVA</name>
<accession>A0A4C1UYK9</accession>
<evidence type="ECO:0000256" key="6">
    <source>
        <dbReference type="ARBA" id="ARBA00022989"/>
    </source>
</evidence>
<gene>
    <name evidence="10" type="ORF">EVAR_78152_1</name>
</gene>
<dbReference type="GO" id="GO:0005743">
    <property type="term" value="C:mitochondrial inner membrane"/>
    <property type="evidence" value="ECO:0007669"/>
    <property type="project" value="UniProtKB-SubCell"/>
</dbReference>
<dbReference type="GO" id="GO:0033617">
    <property type="term" value="P:mitochondrial respiratory chain complex IV assembly"/>
    <property type="evidence" value="ECO:0007669"/>
    <property type="project" value="TreeGrafter"/>
</dbReference>
<evidence type="ECO:0000256" key="9">
    <source>
        <dbReference type="SAM" id="MobiDB-lite"/>
    </source>
</evidence>
<sequence length="92" mass="10808">MDEIMKALKHLKVEKAAGYDRVSSEMLRYEFAPVKSMSNEEAEKLGLHKEKNVTLETVYEEIKDIDTENWENIRGPRPWENNLQNPKETKSK</sequence>
<keyword evidence="7" id="KW-0496">Mitochondrion</keyword>